<evidence type="ECO:0000313" key="2">
    <source>
        <dbReference type="Proteomes" id="UP000242444"/>
    </source>
</evidence>
<evidence type="ECO:0000313" key="1">
    <source>
        <dbReference type="EMBL" id="OZM73853.1"/>
    </source>
</evidence>
<protein>
    <submittedName>
        <fullName evidence="1">Uncharacterized protein</fullName>
    </submittedName>
</protein>
<reference evidence="1 2" key="1">
    <citation type="submission" date="2017-07" db="EMBL/GenBank/DDBJ databases">
        <title>Amycolatopsis antarcticus sp. nov., isolated from the surface of an Antarcticus brown macroalga.</title>
        <authorList>
            <person name="Wang J."/>
            <person name="Leiva S."/>
            <person name="Huang J."/>
            <person name="Huang Y."/>
        </authorList>
    </citation>
    <scope>NUCLEOTIDE SEQUENCE [LARGE SCALE GENOMIC DNA]</scope>
    <source>
        <strain evidence="1 2">AU-G6</strain>
    </source>
</reference>
<keyword evidence="2" id="KW-1185">Reference proteome</keyword>
<accession>A0A263D609</accession>
<proteinExistence type="predicted"/>
<sequence>MRRTGVKGTIMKQALRASVLGFVTLATLAVGGVTTAGAAGWTVHGTYGTPENCRADGILGQNQNRWTGFSCVDVPFQNSIIWELRVFIP</sequence>
<comment type="caution">
    <text evidence="1">The sequence shown here is derived from an EMBL/GenBank/DDBJ whole genome shotgun (WGS) entry which is preliminary data.</text>
</comment>
<organism evidence="1 2">
    <name type="scientific">Amycolatopsis antarctica</name>
    <dbReference type="NCBI Taxonomy" id="1854586"/>
    <lineage>
        <taxon>Bacteria</taxon>
        <taxon>Bacillati</taxon>
        <taxon>Actinomycetota</taxon>
        <taxon>Actinomycetes</taxon>
        <taxon>Pseudonocardiales</taxon>
        <taxon>Pseudonocardiaceae</taxon>
        <taxon>Amycolatopsis</taxon>
    </lineage>
</organism>
<name>A0A263D609_9PSEU</name>
<dbReference type="Proteomes" id="UP000242444">
    <property type="component" value="Unassembled WGS sequence"/>
</dbReference>
<dbReference type="AlphaFoldDB" id="A0A263D609"/>
<dbReference type="EMBL" id="NKYE01000003">
    <property type="protein sequence ID" value="OZM73853.1"/>
    <property type="molecule type" value="Genomic_DNA"/>
</dbReference>
<gene>
    <name evidence="1" type="ORF">CFN78_05995</name>
</gene>
<dbReference type="InParanoid" id="A0A263D609"/>